<protein>
    <submittedName>
        <fullName evidence="1">Uncharacterized protein</fullName>
    </submittedName>
</protein>
<evidence type="ECO:0000313" key="2">
    <source>
        <dbReference type="Proteomes" id="UP000218113"/>
    </source>
</evidence>
<name>A0A2A4SUC4_9DELT</name>
<dbReference type="Proteomes" id="UP000218113">
    <property type="component" value="Unassembled WGS sequence"/>
</dbReference>
<reference evidence="2" key="1">
    <citation type="submission" date="2017-08" db="EMBL/GenBank/DDBJ databases">
        <title>A dynamic microbial community with high functional redundancy inhabits the cold, oxic subseafloor aquifer.</title>
        <authorList>
            <person name="Tully B.J."/>
            <person name="Wheat C.G."/>
            <person name="Glazer B.T."/>
            <person name="Huber J.A."/>
        </authorList>
    </citation>
    <scope>NUCLEOTIDE SEQUENCE [LARGE SCALE GENOMIC DNA]</scope>
</reference>
<proteinExistence type="predicted"/>
<dbReference type="AlphaFoldDB" id="A0A2A4SUC4"/>
<evidence type="ECO:0000313" key="1">
    <source>
        <dbReference type="EMBL" id="PCI24691.1"/>
    </source>
</evidence>
<organism evidence="1 2">
    <name type="scientific">SAR324 cluster bacterium</name>
    <dbReference type="NCBI Taxonomy" id="2024889"/>
    <lineage>
        <taxon>Bacteria</taxon>
        <taxon>Deltaproteobacteria</taxon>
        <taxon>SAR324 cluster</taxon>
    </lineage>
</organism>
<sequence length="73" mass="8790">MIFSKSLKWKITKMFEKFKYLYVMEYILTTYYLRVPEKHYFHTGVGESEVGIPRHSHLAFTPKKTTSRAKKEI</sequence>
<gene>
    <name evidence="1" type="ORF">COB67_11480</name>
</gene>
<dbReference type="EMBL" id="NVSR01000120">
    <property type="protein sequence ID" value="PCI24691.1"/>
    <property type="molecule type" value="Genomic_DNA"/>
</dbReference>
<accession>A0A2A4SUC4</accession>
<comment type="caution">
    <text evidence="1">The sequence shown here is derived from an EMBL/GenBank/DDBJ whole genome shotgun (WGS) entry which is preliminary data.</text>
</comment>